<evidence type="ECO:0000256" key="9">
    <source>
        <dbReference type="ARBA" id="ARBA00023049"/>
    </source>
</evidence>
<evidence type="ECO:0000256" key="8">
    <source>
        <dbReference type="ARBA" id="ARBA00022989"/>
    </source>
</evidence>
<dbReference type="PANTHER" id="PTHR43221:SF2">
    <property type="entry name" value="PROTEASE HTPX HOMOLOG"/>
    <property type="match status" value="1"/>
</dbReference>
<feature type="transmembrane region" description="Helical" evidence="11">
    <location>
        <begin position="625"/>
        <end position="651"/>
    </location>
</feature>
<feature type="transmembrane region" description="Helical" evidence="11">
    <location>
        <begin position="679"/>
        <end position="705"/>
    </location>
</feature>
<keyword evidence="14" id="KW-1185">Reference proteome</keyword>
<evidence type="ECO:0000313" key="14">
    <source>
        <dbReference type="Proteomes" id="UP000624709"/>
    </source>
</evidence>
<dbReference type="RefSeq" id="WP_203825906.1">
    <property type="nucleotide sequence ID" value="NZ_BAAATY010000011.1"/>
</dbReference>
<keyword evidence="9" id="KW-0482">Metalloprotease</keyword>
<keyword evidence="6" id="KW-0378">Hydrolase</keyword>
<evidence type="ECO:0000259" key="12">
    <source>
        <dbReference type="Pfam" id="PF01435"/>
    </source>
</evidence>
<keyword evidence="8 11" id="KW-1133">Transmembrane helix</keyword>
<feature type="transmembrane region" description="Helical" evidence="11">
    <location>
        <begin position="435"/>
        <end position="454"/>
    </location>
</feature>
<feature type="transmembrane region" description="Helical" evidence="11">
    <location>
        <begin position="726"/>
        <end position="746"/>
    </location>
</feature>
<dbReference type="EMBL" id="BOMS01000048">
    <property type="protein sequence ID" value="GIE67396.1"/>
    <property type="molecule type" value="Genomic_DNA"/>
</dbReference>
<feature type="transmembrane region" description="Helical" evidence="11">
    <location>
        <begin position="78"/>
        <end position="99"/>
    </location>
</feature>
<keyword evidence="4 11" id="KW-0812">Transmembrane</keyword>
<accession>A0ABQ4B9K8</accession>
<comment type="cofactor">
    <cofactor evidence="1">
        <name>Zn(2+)</name>
        <dbReference type="ChEBI" id="CHEBI:29105"/>
    </cofactor>
</comment>
<proteinExistence type="predicted"/>
<keyword evidence="7" id="KW-0862">Zinc</keyword>
<organism evidence="13 14">
    <name type="scientific">Actinoplanes palleronii</name>
    <dbReference type="NCBI Taxonomy" id="113570"/>
    <lineage>
        <taxon>Bacteria</taxon>
        <taxon>Bacillati</taxon>
        <taxon>Actinomycetota</taxon>
        <taxon>Actinomycetes</taxon>
        <taxon>Micromonosporales</taxon>
        <taxon>Micromonosporaceae</taxon>
        <taxon>Actinoplanes</taxon>
    </lineage>
</organism>
<feature type="domain" description="Peptidase M48" evidence="12">
    <location>
        <begin position="166"/>
        <end position="246"/>
    </location>
</feature>
<dbReference type="Pfam" id="PF01435">
    <property type="entry name" value="Peptidase_M48"/>
    <property type="match status" value="1"/>
</dbReference>
<dbReference type="InterPro" id="IPR050083">
    <property type="entry name" value="HtpX_protease"/>
</dbReference>
<evidence type="ECO:0000256" key="2">
    <source>
        <dbReference type="ARBA" id="ARBA00022475"/>
    </source>
</evidence>
<name>A0ABQ4B9K8_9ACTN</name>
<protein>
    <recommendedName>
        <fullName evidence="12">Peptidase M48 domain-containing protein</fullName>
    </recommendedName>
</protein>
<evidence type="ECO:0000256" key="1">
    <source>
        <dbReference type="ARBA" id="ARBA00001947"/>
    </source>
</evidence>
<feature type="transmembrane region" description="Helical" evidence="11">
    <location>
        <begin position="598"/>
        <end position="618"/>
    </location>
</feature>
<feature type="transmembrane region" description="Helical" evidence="11">
    <location>
        <begin position="212"/>
        <end position="229"/>
    </location>
</feature>
<dbReference type="Proteomes" id="UP000624709">
    <property type="component" value="Unassembled WGS sequence"/>
</dbReference>
<dbReference type="InterPro" id="IPR001915">
    <property type="entry name" value="Peptidase_M48"/>
</dbReference>
<feature type="transmembrane region" description="Helical" evidence="11">
    <location>
        <begin position="551"/>
        <end position="578"/>
    </location>
</feature>
<gene>
    <name evidence="13" type="ORF">Apa02nite_035040</name>
</gene>
<feature type="transmembrane region" description="Helical" evidence="11">
    <location>
        <begin position="12"/>
        <end position="32"/>
    </location>
</feature>
<evidence type="ECO:0000256" key="5">
    <source>
        <dbReference type="ARBA" id="ARBA00022723"/>
    </source>
</evidence>
<dbReference type="PANTHER" id="PTHR43221">
    <property type="entry name" value="PROTEASE HTPX"/>
    <property type="match status" value="1"/>
</dbReference>
<evidence type="ECO:0000256" key="3">
    <source>
        <dbReference type="ARBA" id="ARBA00022670"/>
    </source>
</evidence>
<feature type="transmembrane region" description="Helical" evidence="11">
    <location>
        <begin position="329"/>
        <end position="348"/>
    </location>
</feature>
<evidence type="ECO:0000256" key="11">
    <source>
        <dbReference type="SAM" id="Phobius"/>
    </source>
</evidence>
<comment type="caution">
    <text evidence="13">The sequence shown here is derived from an EMBL/GenBank/DDBJ whole genome shotgun (WGS) entry which is preliminary data.</text>
</comment>
<feature type="transmembrane region" description="Helical" evidence="11">
    <location>
        <begin position="475"/>
        <end position="492"/>
    </location>
</feature>
<keyword evidence="3" id="KW-0645">Protease</keyword>
<keyword evidence="10 11" id="KW-0472">Membrane</keyword>
<feature type="transmembrane region" description="Helical" evidence="11">
    <location>
        <begin position="289"/>
        <end position="309"/>
    </location>
</feature>
<evidence type="ECO:0000256" key="6">
    <source>
        <dbReference type="ARBA" id="ARBA00022801"/>
    </source>
</evidence>
<evidence type="ECO:0000313" key="13">
    <source>
        <dbReference type="EMBL" id="GIE67396.1"/>
    </source>
</evidence>
<feature type="transmembrane region" description="Helical" evidence="11">
    <location>
        <begin position="188"/>
        <end position="206"/>
    </location>
</feature>
<reference evidence="13 14" key="1">
    <citation type="submission" date="2021-01" db="EMBL/GenBank/DDBJ databases">
        <title>Whole genome shotgun sequence of Actinoplanes palleronii NBRC 14916.</title>
        <authorList>
            <person name="Komaki H."/>
            <person name="Tamura T."/>
        </authorList>
    </citation>
    <scope>NUCLEOTIDE SEQUENCE [LARGE SCALE GENOMIC DNA]</scope>
    <source>
        <strain evidence="13 14">NBRC 14916</strain>
    </source>
</reference>
<sequence>MTPFTLPPATGGRFGLLVLATVTSSCYLYSWLAGHLAPIATAGRYCAEQARKDAPHVLPDALSQWYTGCSDWAGLREAAAVAVLLTVLLLGVLAQYLIAPWWTRRGLTRLDDASWVRKDLVAAGVPASVSAFVDSAGPRATRAFGNRLEYSIVIGSTDYTDDCGPAVLAHEIGHLRNRDLDATALTTAVWRAFLVLAAAPTLIVALTDPAGLRYYGWRLAALLLLVYVLRCQVIRTREFYADHRAVGPHRPAKEFLAALARRGDPTSLWNQRFHPGRKQRDSVLQDSGALFRLSAATATAAGMLVGLAYRPGYHFVSILWPSSVFGKDLLCGVLFGGLAAAALAGATWRSALWTVTVESSRTTWRSVLWPVTSDGPSRATWRSVLRSIASDNVSPRAALAAVTFTAGLLAGDLIAPAQPGAAAWAPTMLRSPGPGLAVALVLAAGTWLFLRWTFTTAAPRLASTLHPRPGYHRGMVVAVLVAGVWLGFWFRIAEVFQLDPHWRAVVFGLATAAVQPVPLLVVWLAGLYTAAVVASRTSGIVAGDLRTPWRLVHLVAGGVVVAYALLLAADHTAIAAAIGRAQVDGTPAALWPLSYLLYAPALLTSLAGGLVAGLAYASRQRTGQLLAGVVTVLPALAGSLFLVSLAAVVLLDGLDRSFVTLLTGLGGLPGREATDQPRFAALGVMILALYAALLIGVVPLAWLGARIRRRWRRAHTDDASLPSRRRVAAGLLPGALAGVIIAVLGLREWSFAVTTPDLRLDYDTTAVQLVQDRARPGSLSGGDACRSLYAGGTSFGYGPQTDAGAAGQLATLAAIGMSADDLVMQRLGRAAMDGFTLRQLATGTAAVSNLLRYCLTTTPAGPGSPPI</sequence>
<evidence type="ECO:0000256" key="4">
    <source>
        <dbReference type="ARBA" id="ARBA00022692"/>
    </source>
</evidence>
<keyword evidence="2" id="KW-1003">Cell membrane</keyword>
<evidence type="ECO:0000256" key="7">
    <source>
        <dbReference type="ARBA" id="ARBA00022833"/>
    </source>
</evidence>
<feature type="transmembrane region" description="Helical" evidence="11">
    <location>
        <begin position="397"/>
        <end position="415"/>
    </location>
</feature>
<keyword evidence="5" id="KW-0479">Metal-binding</keyword>
<feature type="transmembrane region" description="Helical" evidence="11">
    <location>
        <begin position="504"/>
        <end position="530"/>
    </location>
</feature>
<evidence type="ECO:0000256" key="10">
    <source>
        <dbReference type="ARBA" id="ARBA00023136"/>
    </source>
</evidence>